<dbReference type="AlphaFoldDB" id="A0A2T0W8Z0"/>
<organism evidence="1 2">
    <name type="scientific">Alkalibacterium olivapovliticus</name>
    <dbReference type="NCBI Taxonomy" id="99907"/>
    <lineage>
        <taxon>Bacteria</taxon>
        <taxon>Bacillati</taxon>
        <taxon>Bacillota</taxon>
        <taxon>Bacilli</taxon>
        <taxon>Lactobacillales</taxon>
        <taxon>Carnobacteriaceae</taxon>
        <taxon>Alkalibacterium</taxon>
    </lineage>
</organism>
<gene>
    <name evidence="1" type="ORF">CLV38_10683</name>
</gene>
<dbReference type="InterPro" id="IPR039261">
    <property type="entry name" value="FNR_nucleotide-bd"/>
</dbReference>
<name>A0A2T0W8Z0_9LACT</name>
<dbReference type="SUPFAM" id="SSF52343">
    <property type="entry name" value="Ferredoxin reductase-like, C-terminal NADP-linked domain"/>
    <property type="match status" value="1"/>
</dbReference>
<comment type="caution">
    <text evidence="1">The sequence shown here is derived from an EMBL/GenBank/DDBJ whole genome shotgun (WGS) entry which is preliminary data.</text>
</comment>
<sequence>MQIHWTTVIDIIQEAPYTWTYKLDSPADFTWEEGAHTHLALEGFNSGEKPNKSLVRHMSISTLPGERAIGITTRIKDECSEFKSELRKLTVGDSVALFKTHSNVTLKREDKAINLLSCGVGIATFRPLVLEYLSNASGIDRIHSLSIDSSKNYLFSDSFKSLPEHQLSVQHVDNRHTYYKEVEQLTKDKHALFYVVGGDEFLKENISFLRRQGITDEQITLDKHESRAGVFFV</sequence>
<protein>
    <submittedName>
        <fullName evidence="1">Ferredoxin--NADP+ reductase</fullName>
    </submittedName>
</protein>
<dbReference type="InterPro" id="IPR017938">
    <property type="entry name" value="Riboflavin_synthase-like_b-brl"/>
</dbReference>
<accession>A0A2T0W8Z0</accession>
<dbReference type="Gene3D" id="2.40.30.10">
    <property type="entry name" value="Translation factors"/>
    <property type="match status" value="1"/>
</dbReference>
<dbReference type="SUPFAM" id="SSF63380">
    <property type="entry name" value="Riboflavin synthase domain-like"/>
    <property type="match status" value="1"/>
</dbReference>
<keyword evidence="2" id="KW-1185">Reference proteome</keyword>
<dbReference type="OrthoDB" id="1628427at2"/>
<dbReference type="Gene3D" id="3.40.50.80">
    <property type="entry name" value="Nucleotide-binding domain of ferredoxin-NADP reductase (FNR) module"/>
    <property type="match status" value="1"/>
</dbReference>
<reference evidence="1 2" key="1">
    <citation type="submission" date="2018-03" db="EMBL/GenBank/DDBJ databases">
        <title>Genomic Encyclopedia of Archaeal and Bacterial Type Strains, Phase II (KMG-II): from individual species to whole genera.</title>
        <authorList>
            <person name="Goeker M."/>
        </authorList>
    </citation>
    <scope>NUCLEOTIDE SEQUENCE [LARGE SCALE GENOMIC DNA]</scope>
    <source>
        <strain evidence="1 2">DSM 13175</strain>
    </source>
</reference>
<evidence type="ECO:0000313" key="2">
    <source>
        <dbReference type="Proteomes" id="UP000238205"/>
    </source>
</evidence>
<evidence type="ECO:0000313" key="1">
    <source>
        <dbReference type="EMBL" id="PRY83178.1"/>
    </source>
</evidence>
<dbReference type="RefSeq" id="WP_106192121.1">
    <property type="nucleotide sequence ID" value="NZ_PVTO01000006.1"/>
</dbReference>
<dbReference type="Proteomes" id="UP000238205">
    <property type="component" value="Unassembled WGS sequence"/>
</dbReference>
<dbReference type="EMBL" id="PVTO01000006">
    <property type="protein sequence ID" value="PRY83178.1"/>
    <property type="molecule type" value="Genomic_DNA"/>
</dbReference>
<proteinExistence type="predicted"/>